<feature type="domain" description="TY-Chap central" evidence="2">
    <location>
        <begin position="163"/>
        <end position="293"/>
    </location>
</feature>
<dbReference type="OrthoDB" id="4772408at2"/>
<protein>
    <submittedName>
        <fullName evidence="5">Putative sensory transduction regulator</fullName>
    </submittedName>
</protein>
<dbReference type="AlphaFoldDB" id="A0A0B2BT67"/>
<dbReference type="EMBL" id="PGEZ01000002">
    <property type="protein sequence ID" value="PJJ53756.1"/>
    <property type="molecule type" value="Genomic_DNA"/>
</dbReference>
<organism evidence="5 6">
    <name type="scientific">Mumia flava</name>
    <dbReference type="NCBI Taxonomy" id="1348852"/>
    <lineage>
        <taxon>Bacteria</taxon>
        <taxon>Bacillati</taxon>
        <taxon>Actinomycetota</taxon>
        <taxon>Actinomycetes</taxon>
        <taxon>Propionibacteriales</taxon>
        <taxon>Nocardioidaceae</taxon>
        <taxon>Mumia</taxon>
    </lineage>
</organism>
<dbReference type="Pfam" id="PF22552">
    <property type="entry name" value="TY-Chap3"/>
    <property type="match status" value="1"/>
</dbReference>
<evidence type="ECO:0000256" key="1">
    <source>
        <dbReference type="SAM" id="MobiDB-lite"/>
    </source>
</evidence>
<gene>
    <name evidence="5" type="ORF">CLV56_3250</name>
</gene>
<evidence type="ECO:0000313" key="5">
    <source>
        <dbReference type="EMBL" id="PJJ53756.1"/>
    </source>
</evidence>
<accession>A0A0B2BT67</accession>
<reference evidence="5 6" key="1">
    <citation type="submission" date="2017-11" db="EMBL/GenBank/DDBJ databases">
        <title>Genomic Encyclopedia of Archaeal and Bacterial Type Strains, Phase II (KMG-II): From Individual Species to Whole Genera.</title>
        <authorList>
            <person name="Goeker M."/>
        </authorList>
    </citation>
    <scope>NUCLEOTIDE SEQUENCE [LARGE SCALE GENOMIC DNA]</scope>
    <source>
        <strain evidence="5 6">DSM 27763</strain>
    </source>
</reference>
<feature type="region of interest" description="Disordered" evidence="1">
    <location>
        <begin position="285"/>
        <end position="323"/>
    </location>
</feature>
<dbReference type="Pfam" id="PF22551">
    <property type="entry name" value="TY-Chap1"/>
    <property type="match status" value="1"/>
</dbReference>
<feature type="domain" description="TY-Chap N-terminal" evidence="3">
    <location>
        <begin position="11"/>
        <end position="120"/>
    </location>
</feature>
<evidence type="ECO:0000313" key="6">
    <source>
        <dbReference type="Proteomes" id="UP000230842"/>
    </source>
</evidence>
<sequence length="423" mass="45755">MRDFEDATEASWSRFTRRLTTFLQDEILDASPVRLLWSGEYRLDALMTFGWEEPVVDVVMDADAAGSDTESVRESMRALGWDEDDDVYYFAVELDGVENLVSLAVGALRTVIGVAHPALLDVDGGPAAIAALRVPTPTIAAMGATVRAEAADEPIAVVPHDRDHLLQLVDDALTPVFGHAPIKDHDGDIPVRSEGARVFVSVPATDPAVDLVGLVVADVQDRLAALRAVAILNRNSRYVCFFLQGDSVLARLHLPASPFVPSHVRRMLALMLEVLAEVPEDLAERTGGRRAVDVTDLDDEADGGPGTAQESFADEPGSDQENEELPHELMMLLQLDPEGTGAVEPEVAAAVCHHDSELILSLIRQCEQEEIAWSTAAEAAEQSGDADEIGACRREAAGWDSTIALLRTALRHVAESLPRRPSR</sequence>
<keyword evidence="6" id="KW-1185">Reference proteome</keyword>
<proteinExistence type="predicted"/>
<evidence type="ECO:0000259" key="3">
    <source>
        <dbReference type="Pfam" id="PF22552"/>
    </source>
</evidence>
<dbReference type="InterPro" id="IPR054343">
    <property type="entry name" value="TY-Chap_M"/>
</dbReference>
<dbReference type="RefSeq" id="WP_039342234.1">
    <property type="nucleotide sequence ID" value="NZ_PGEZ01000002.1"/>
</dbReference>
<dbReference type="InterPro" id="IPR054342">
    <property type="entry name" value="TY-Chap_C"/>
</dbReference>
<comment type="caution">
    <text evidence="5">The sequence shown here is derived from an EMBL/GenBank/DDBJ whole genome shotgun (WGS) entry which is preliminary data.</text>
</comment>
<dbReference type="Pfam" id="PF22554">
    <property type="entry name" value="Chap-C"/>
    <property type="match status" value="1"/>
</dbReference>
<feature type="compositionally biased region" description="Acidic residues" evidence="1">
    <location>
        <begin position="312"/>
        <end position="323"/>
    </location>
</feature>
<evidence type="ECO:0000259" key="2">
    <source>
        <dbReference type="Pfam" id="PF22551"/>
    </source>
</evidence>
<name>A0A0B2BT67_9ACTN</name>
<dbReference type="Proteomes" id="UP000230842">
    <property type="component" value="Unassembled WGS sequence"/>
</dbReference>
<dbReference type="InterPro" id="IPR054344">
    <property type="entry name" value="TY-Chap_N"/>
</dbReference>
<evidence type="ECO:0000259" key="4">
    <source>
        <dbReference type="Pfam" id="PF22554"/>
    </source>
</evidence>
<feature type="domain" description="TY-Chap C-terminal" evidence="4">
    <location>
        <begin position="324"/>
        <end position="413"/>
    </location>
</feature>